<feature type="compositionally biased region" description="Polar residues" evidence="1">
    <location>
        <begin position="376"/>
        <end position="389"/>
    </location>
</feature>
<feature type="region of interest" description="Disordered" evidence="1">
    <location>
        <begin position="89"/>
        <end position="153"/>
    </location>
</feature>
<keyword evidence="4" id="KW-1185">Reference proteome</keyword>
<keyword evidence="2" id="KW-1133">Transmembrane helix</keyword>
<evidence type="ECO:0000256" key="2">
    <source>
        <dbReference type="SAM" id="Phobius"/>
    </source>
</evidence>
<sequence>MSPCLSQTSSHDFSLDSSQREPPYARAFWAKSTRTSLFNSFALAQNSQLSRRSSKSKFPDRFGAALAVLTGFILVSLFIVGLRCRRRLPRKNRPPSTALSSSAIYRKRRKSRKSKHVSSKRVQRSYTAQPPGAIPNVPDLNHSDSGNQDQIQRPVPFASSNLRTDQVSYSINAIPLVQLEAIDAEDAANLPDRSPRKPITEIGPANRRAMKVRPVQNTQTRRETAGRPRPPPRSRTQTKNKTLSKPVAMDPNIVCIQTQPDCSNTVSQVPQNQFQDLGIPRHESPEPIDQSYAGPSKPWEARQTNPNEQLSGHDALNQQMNLTKEETSKAEQSRHRQNAPSGFKGKGKGKERDVEEPAHRQIPLEGEENPGVDPKSQLQHTQPSTSIRDSGNIPPERKKNEANPISSRNKRAPNKTRSTRRQASTPRQGHIHQPRDSDRTSPGHGEATFRNPTMHGR</sequence>
<evidence type="ECO:0008006" key="5">
    <source>
        <dbReference type="Google" id="ProtNLM"/>
    </source>
</evidence>
<dbReference type="Proteomes" id="UP000799753">
    <property type="component" value="Unassembled WGS sequence"/>
</dbReference>
<reference evidence="3" key="1">
    <citation type="journal article" date="2020" name="Stud. Mycol.">
        <title>101 Dothideomycetes genomes: a test case for predicting lifestyles and emergence of pathogens.</title>
        <authorList>
            <person name="Haridas S."/>
            <person name="Albert R."/>
            <person name="Binder M."/>
            <person name="Bloem J."/>
            <person name="Labutti K."/>
            <person name="Salamov A."/>
            <person name="Andreopoulos B."/>
            <person name="Baker S."/>
            <person name="Barry K."/>
            <person name="Bills G."/>
            <person name="Bluhm B."/>
            <person name="Cannon C."/>
            <person name="Castanera R."/>
            <person name="Culley D."/>
            <person name="Daum C."/>
            <person name="Ezra D."/>
            <person name="Gonzalez J."/>
            <person name="Henrissat B."/>
            <person name="Kuo A."/>
            <person name="Liang C."/>
            <person name="Lipzen A."/>
            <person name="Lutzoni F."/>
            <person name="Magnuson J."/>
            <person name="Mondo S."/>
            <person name="Nolan M."/>
            <person name="Ohm R."/>
            <person name="Pangilinan J."/>
            <person name="Park H.-J."/>
            <person name="Ramirez L."/>
            <person name="Alfaro M."/>
            <person name="Sun H."/>
            <person name="Tritt A."/>
            <person name="Yoshinaga Y."/>
            <person name="Zwiers L.-H."/>
            <person name="Turgeon B."/>
            <person name="Goodwin S."/>
            <person name="Spatafora J."/>
            <person name="Crous P."/>
            <person name="Grigoriev I."/>
        </authorList>
    </citation>
    <scope>NUCLEOTIDE SEQUENCE</scope>
    <source>
        <strain evidence="3">CBS 473.64</strain>
    </source>
</reference>
<gene>
    <name evidence="3" type="ORF">P280DRAFT_483192</name>
</gene>
<organism evidence="3 4">
    <name type="scientific">Massarina eburnea CBS 473.64</name>
    <dbReference type="NCBI Taxonomy" id="1395130"/>
    <lineage>
        <taxon>Eukaryota</taxon>
        <taxon>Fungi</taxon>
        <taxon>Dikarya</taxon>
        <taxon>Ascomycota</taxon>
        <taxon>Pezizomycotina</taxon>
        <taxon>Dothideomycetes</taxon>
        <taxon>Pleosporomycetidae</taxon>
        <taxon>Pleosporales</taxon>
        <taxon>Massarineae</taxon>
        <taxon>Massarinaceae</taxon>
        <taxon>Massarina</taxon>
    </lineage>
</organism>
<evidence type="ECO:0000313" key="3">
    <source>
        <dbReference type="EMBL" id="KAF2637320.1"/>
    </source>
</evidence>
<feature type="compositionally biased region" description="Basic and acidic residues" evidence="1">
    <location>
        <begin position="348"/>
        <end position="359"/>
    </location>
</feature>
<feature type="compositionally biased region" description="Polar residues" evidence="1">
    <location>
        <begin position="302"/>
        <end position="322"/>
    </location>
</feature>
<protein>
    <recommendedName>
        <fullName evidence="5">Transmembrane protein</fullName>
    </recommendedName>
</protein>
<feature type="region of interest" description="Disordered" evidence="1">
    <location>
        <begin position="277"/>
        <end position="457"/>
    </location>
</feature>
<accession>A0A6A6RPM0</accession>
<keyword evidence="2" id="KW-0472">Membrane</keyword>
<evidence type="ECO:0000313" key="4">
    <source>
        <dbReference type="Proteomes" id="UP000799753"/>
    </source>
</evidence>
<feature type="compositionally biased region" description="Basic residues" evidence="1">
    <location>
        <begin position="408"/>
        <end position="420"/>
    </location>
</feature>
<dbReference type="EMBL" id="MU006794">
    <property type="protein sequence ID" value="KAF2637320.1"/>
    <property type="molecule type" value="Genomic_DNA"/>
</dbReference>
<feature type="transmembrane region" description="Helical" evidence="2">
    <location>
        <begin position="62"/>
        <end position="82"/>
    </location>
</feature>
<dbReference type="AlphaFoldDB" id="A0A6A6RPM0"/>
<keyword evidence="2" id="KW-0812">Transmembrane</keyword>
<feature type="region of interest" description="Disordered" evidence="1">
    <location>
        <begin position="188"/>
        <end position="248"/>
    </location>
</feature>
<evidence type="ECO:0000256" key="1">
    <source>
        <dbReference type="SAM" id="MobiDB-lite"/>
    </source>
</evidence>
<name>A0A6A6RPM0_9PLEO</name>
<proteinExistence type="predicted"/>
<feature type="compositionally biased region" description="Basic and acidic residues" evidence="1">
    <location>
        <begin position="323"/>
        <end position="334"/>
    </location>
</feature>
<feature type="compositionally biased region" description="Basic residues" evidence="1">
    <location>
        <begin position="105"/>
        <end position="123"/>
    </location>
</feature>